<gene>
    <name evidence="2" type="ORF">Tco_0873806</name>
</gene>
<feature type="compositionally biased region" description="Pro residues" evidence="1">
    <location>
        <begin position="1"/>
        <end position="11"/>
    </location>
</feature>
<evidence type="ECO:0000313" key="3">
    <source>
        <dbReference type="Proteomes" id="UP001151760"/>
    </source>
</evidence>
<proteinExistence type="predicted"/>
<feature type="region of interest" description="Disordered" evidence="1">
    <location>
        <begin position="94"/>
        <end position="126"/>
    </location>
</feature>
<reference evidence="2" key="2">
    <citation type="submission" date="2022-01" db="EMBL/GenBank/DDBJ databases">
        <authorList>
            <person name="Yamashiro T."/>
            <person name="Shiraishi A."/>
            <person name="Satake H."/>
            <person name="Nakayama K."/>
        </authorList>
    </citation>
    <scope>NUCLEOTIDE SEQUENCE</scope>
</reference>
<evidence type="ECO:0000256" key="1">
    <source>
        <dbReference type="SAM" id="MobiDB-lite"/>
    </source>
</evidence>
<keyword evidence="3" id="KW-1185">Reference proteome</keyword>
<dbReference type="EMBL" id="BQNB010013369">
    <property type="protein sequence ID" value="GJT15100.1"/>
    <property type="molecule type" value="Genomic_DNA"/>
</dbReference>
<feature type="compositionally biased region" description="Basic and acidic residues" evidence="1">
    <location>
        <begin position="94"/>
        <end position="114"/>
    </location>
</feature>
<feature type="region of interest" description="Disordered" evidence="1">
    <location>
        <begin position="1"/>
        <end position="20"/>
    </location>
</feature>
<name>A0ABQ5BJU8_9ASTR</name>
<reference evidence="2" key="1">
    <citation type="journal article" date="2022" name="Int. J. Mol. Sci.">
        <title>Draft Genome of Tanacetum Coccineum: Genomic Comparison of Closely Related Tanacetum-Family Plants.</title>
        <authorList>
            <person name="Yamashiro T."/>
            <person name="Shiraishi A."/>
            <person name="Nakayama K."/>
            <person name="Satake H."/>
        </authorList>
    </citation>
    <scope>NUCLEOTIDE SEQUENCE</scope>
</reference>
<feature type="compositionally biased region" description="Polar residues" evidence="1">
    <location>
        <begin position="115"/>
        <end position="126"/>
    </location>
</feature>
<organism evidence="2 3">
    <name type="scientific">Tanacetum coccineum</name>
    <dbReference type="NCBI Taxonomy" id="301880"/>
    <lineage>
        <taxon>Eukaryota</taxon>
        <taxon>Viridiplantae</taxon>
        <taxon>Streptophyta</taxon>
        <taxon>Embryophyta</taxon>
        <taxon>Tracheophyta</taxon>
        <taxon>Spermatophyta</taxon>
        <taxon>Magnoliopsida</taxon>
        <taxon>eudicotyledons</taxon>
        <taxon>Gunneridae</taxon>
        <taxon>Pentapetalae</taxon>
        <taxon>asterids</taxon>
        <taxon>campanulids</taxon>
        <taxon>Asterales</taxon>
        <taxon>Asteraceae</taxon>
        <taxon>Asteroideae</taxon>
        <taxon>Anthemideae</taxon>
        <taxon>Anthemidinae</taxon>
        <taxon>Tanacetum</taxon>
    </lineage>
</organism>
<comment type="caution">
    <text evidence="2">The sequence shown here is derived from an EMBL/GenBank/DDBJ whole genome shotgun (WGS) entry which is preliminary data.</text>
</comment>
<sequence>MKRASAPPPTTKKPNALLSPRALRSPKVLLGHLSIIIHNEDGNPSRANIKQALGSTCEGSTMDLTCDEMERNDECDSCESNLFQEILLKMNLPDHRSVLTDPEDQAKMEMETPRSSEVNSPPNAHT</sequence>
<accession>A0ABQ5BJU8</accession>
<dbReference type="Proteomes" id="UP001151760">
    <property type="component" value="Unassembled WGS sequence"/>
</dbReference>
<protein>
    <submittedName>
        <fullName evidence="2">Uncharacterized protein</fullName>
    </submittedName>
</protein>
<evidence type="ECO:0000313" key="2">
    <source>
        <dbReference type="EMBL" id="GJT15100.1"/>
    </source>
</evidence>